<dbReference type="HOGENOM" id="CLU_1386283_0_0_1"/>
<dbReference type="EnsemblPlants" id="KQL26551">
    <property type="protein sequence ID" value="KQL26551"/>
    <property type="gene ID" value="SETIT_031167mg"/>
</dbReference>
<organism evidence="2 3">
    <name type="scientific">Setaria italica</name>
    <name type="common">Foxtail millet</name>
    <name type="synonym">Panicum italicum</name>
    <dbReference type="NCBI Taxonomy" id="4555"/>
    <lineage>
        <taxon>Eukaryota</taxon>
        <taxon>Viridiplantae</taxon>
        <taxon>Streptophyta</taxon>
        <taxon>Embryophyta</taxon>
        <taxon>Tracheophyta</taxon>
        <taxon>Spermatophyta</taxon>
        <taxon>Magnoliopsida</taxon>
        <taxon>Liliopsida</taxon>
        <taxon>Poales</taxon>
        <taxon>Poaceae</taxon>
        <taxon>PACMAD clade</taxon>
        <taxon>Panicoideae</taxon>
        <taxon>Panicodae</taxon>
        <taxon>Paniceae</taxon>
        <taxon>Cenchrinae</taxon>
        <taxon>Setaria</taxon>
    </lineage>
</organism>
<evidence type="ECO:0000313" key="2">
    <source>
        <dbReference type="EnsemblPlants" id="KQL26551"/>
    </source>
</evidence>
<feature type="compositionally biased region" description="Polar residues" evidence="1">
    <location>
        <begin position="1"/>
        <end position="26"/>
    </location>
</feature>
<proteinExistence type="predicted"/>
<dbReference type="AlphaFoldDB" id="K3ZX35"/>
<protein>
    <submittedName>
        <fullName evidence="2">Uncharacterized protein</fullName>
    </submittedName>
</protein>
<name>K3ZX35_SETIT</name>
<gene>
    <name evidence="2" type="primary">LOC101771308</name>
</gene>
<dbReference type="EMBL" id="AGNK02001328">
    <property type="status" value="NOT_ANNOTATED_CDS"/>
    <property type="molecule type" value="Genomic_DNA"/>
</dbReference>
<dbReference type="Gramene" id="KQL26551">
    <property type="protein sequence ID" value="KQL26551"/>
    <property type="gene ID" value="SETIT_031167mg"/>
</dbReference>
<reference evidence="3" key="1">
    <citation type="journal article" date="2012" name="Nat. Biotechnol.">
        <title>Reference genome sequence of the model plant Setaria.</title>
        <authorList>
            <person name="Bennetzen J.L."/>
            <person name="Schmutz J."/>
            <person name="Wang H."/>
            <person name="Percifield R."/>
            <person name="Hawkins J."/>
            <person name="Pontaroli A.C."/>
            <person name="Estep M."/>
            <person name="Feng L."/>
            <person name="Vaughn J.N."/>
            <person name="Grimwood J."/>
            <person name="Jenkins J."/>
            <person name="Barry K."/>
            <person name="Lindquist E."/>
            <person name="Hellsten U."/>
            <person name="Deshpande S."/>
            <person name="Wang X."/>
            <person name="Wu X."/>
            <person name="Mitros T."/>
            <person name="Triplett J."/>
            <person name="Yang X."/>
            <person name="Ye C.Y."/>
            <person name="Mauro-Herrera M."/>
            <person name="Wang L."/>
            <person name="Li P."/>
            <person name="Sharma M."/>
            <person name="Sharma R."/>
            <person name="Ronald P.C."/>
            <person name="Panaud O."/>
            <person name="Kellogg E.A."/>
            <person name="Brutnell T.P."/>
            <person name="Doust A.N."/>
            <person name="Tuskan G.A."/>
            <person name="Rokhsar D."/>
            <person name="Devos K.M."/>
        </authorList>
    </citation>
    <scope>NUCLEOTIDE SEQUENCE [LARGE SCALE GENOMIC DNA]</scope>
    <source>
        <strain evidence="3">cv. Yugu1</strain>
    </source>
</reference>
<dbReference type="eggNOG" id="ENOG502R7D9">
    <property type="taxonomic scope" value="Eukaryota"/>
</dbReference>
<dbReference type="Proteomes" id="UP000004995">
    <property type="component" value="Unassembled WGS sequence"/>
</dbReference>
<keyword evidence="3" id="KW-1185">Reference proteome</keyword>
<sequence>MENEAGTKNTSSTPCGARNDGTTQAHSLRVARTAQGTNRTRTHDTMDYAACFIALRHGLASGTGKWNSGTVGISGLGGSSTSGNGGRCTSGNVGTSGLGGSSTLGSGGSSCSGTGSSGTGRCGGNSGSSSLGAAASSSVRAALLIWAAHESSSARRSAREGTEVRDAILDRTARTICGFELGCALERRCSICVMDEA</sequence>
<evidence type="ECO:0000256" key="1">
    <source>
        <dbReference type="SAM" id="MobiDB-lite"/>
    </source>
</evidence>
<dbReference type="InParanoid" id="K3ZX35"/>
<feature type="region of interest" description="Disordered" evidence="1">
    <location>
        <begin position="1"/>
        <end position="39"/>
    </location>
</feature>
<evidence type="ECO:0000313" key="3">
    <source>
        <dbReference type="Proteomes" id="UP000004995"/>
    </source>
</evidence>
<accession>K3ZX35</accession>
<reference evidence="2" key="2">
    <citation type="submission" date="2018-08" db="UniProtKB">
        <authorList>
            <consortium name="EnsemblPlants"/>
        </authorList>
    </citation>
    <scope>IDENTIFICATION</scope>
    <source>
        <strain evidence="2">Yugu1</strain>
    </source>
</reference>